<evidence type="ECO:0000256" key="1">
    <source>
        <dbReference type="SAM" id="MobiDB-lite"/>
    </source>
</evidence>
<dbReference type="Proteomes" id="UP001642464">
    <property type="component" value="Unassembled WGS sequence"/>
</dbReference>
<proteinExistence type="predicted"/>
<dbReference type="InterPro" id="IPR016527">
    <property type="entry name" value="ORC4"/>
</dbReference>
<protein>
    <submittedName>
        <fullName evidence="3">Origin recognition complex subunit 4</fullName>
    </submittedName>
</protein>
<dbReference type="PANTHER" id="PTHR12087:SF0">
    <property type="entry name" value="ORIGIN RECOGNITION COMPLEX SUBUNIT 4"/>
    <property type="match status" value="1"/>
</dbReference>
<evidence type="ECO:0000313" key="4">
    <source>
        <dbReference type="Proteomes" id="UP001642464"/>
    </source>
</evidence>
<organism evidence="3 4">
    <name type="scientific">Durusdinium trenchii</name>
    <dbReference type="NCBI Taxonomy" id="1381693"/>
    <lineage>
        <taxon>Eukaryota</taxon>
        <taxon>Sar</taxon>
        <taxon>Alveolata</taxon>
        <taxon>Dinophyceae</taxon>
        <taxon>Suessiales</taxon>
        <taxon>Symbiodiniaceae</taxon>
        <taxon>Durusdinium</taxon>
    </lineage>
</organism>
<name>A0ABP0I572_9DINO</name>
<gene>
    <name evidence="3" type="ORF">SCF082_LOCUS5326</name>
</gene>
<feature type="domain" description="ORC1/DEAH AAA+ ATPase" evidence="2">
    <location>
        <begin position="79"/>
        <end position="206"/>
    </location>
</feature>
<keyword evidence="4" id="KW-1185">Reference proteome</keyword>
<feature type="region of interest" description="Disordered" evidence="1">
    <location>
        <begin position="1"/>
        <end position="21"/>
    </location>
</feature>
<dbReference type="Gene3D" id="3.40.50.300">
    <property type="entry name" value="P-loop containing nucleotide triphosphate hydrolases"/>
    <property type="match status" value="1"/>
</dbReference>
<evidence type="ECO:0000313" key="3">
    <source>
        <dbReference type="EMBL" id="CAK8997724.1"/>
    </source>
</evidence>
<dbReference type="SUPFAM" id="SSF52540">
    <property type="entry name" value="P-loop containing nucleoside triphosphate hydrolases"/>
    <property type="match status" value="1"/>
</dbReference>
<evidence type="ECO:0000259" key="2">
    <source>
        <dbReference type="Pfam" id="PF13401"/>
    </source>
</evidence>
<accession>A0ABP0I572</accession>
<dbReference type="InterPro" id="IPR049945">
    <property type="entry name" value="AAA_22"/>
</dbReference>
<comment type="caution">
    <text evidence="3">The sequence shown here is derived from an EMBL/GenBank/DDBJ whole genome shotgun (WGS) entry which is preliminary data.</text>
</comment>
<reference evidence="3 4" key="1">
    <citation type="submission" date="2024-02" db="EMBL/GenBank/DDBJ databases">
        <authorList>
            <person name="Chen Y."/>
            <person name="Shah S."/>
            <person name="Dougan E. K."/>
            <person name="Thang M."/>
            <person name="Chan C."/>
        </authorList>
    </citation>
    <scope>NUCLEOTIDE SEQUENCE [LARGE SCALE GENOMIC DNA]</scope>
</reference>
<feature type="compositionally biased region" description="Basic residues" evidence="1">
    <location>
        <begin position="1"/>
        <end position="10"/>
    </location>
</feature>
<sequence>METTPRKRLRPLSSEPNPDQRRRQLEAWLCKNQAQLQQAERLLSARWADPTLFSEKMELCQKVLQVMKRVLGGESAESKSLLLLGEPGSGKTQAVDWCLQKLKEENNSIITLRARGDMYSSNIECLRHLAQQIAGQLMTSPQNGSFEGSMEWFRCILKESFNRESAVVIILDRFEHFCNMARQTLLYNLFNLAQDLSVRLCIVGVSEKFDVTCQLEKRILSRFSMEYLFAFLPRDAKDVTRILECKLQLPENADSLDVSFVQDFNQRITEALQARLPQWAEDIELGRKPTWFMWQCLPVVGFLRSSLVAPGLPKKRRELGEDAQRRRLFLRGLAECEHLVLLTLFRQRTAKWPRSLSTVLHELLRLVECNGKVLKGHTEESLSSAFYRLISYKLVNFIPVSSSDVSSRYRPCESQVDEEYRQWVEDMEKTESAMLQNPLKNMPEEVQQWVRTI</sequence>
<dbReference type="PANTHER" id="PTHR12087">
    <property type="entry name" value="ORIGIN RECOGNITION COMPLEX SUBUNIT 4"/>
    <property type="match status" value="1"/>
</dbReference>
<dbReference type="Pfam" id="PF13401">
    <property type="entry name" value="AAA_22"/>
    <property type="match status" value="1"/>
</dbReference>
<dbReference type="InterPro" id="IPR027417">
    <property type="entry name" value="P-loop_NTPase"/>
</dbReference>
<dbReference type="EMBL" id="CAXAMM010002880">
    <property type="protein sequence ID" value="CAK8997724.1"/>
    <property type="molecule type" value="Genomic_DNA"/>
</dbReference>